<name>A0ABQ0PCB5_9PROT</name>
<feature type="domain" description="Soluble ligand binding" evidence="3">
    <location>
        <begin position="123"/>
        <end position="176"/>
    </location>
</feature>
<dbReference type="Pfam" id="PF02563">
    <property type="entry name" value="Poly_export"/>
    <property type="match status" value="1"/>
</dbReference>
<feature type="domain" description="Polysaccharide export protein N-terminal" evidence="2">
    <location>
        <begin position="42"/>
        <end position="115"/>
    </location>
</feature>
<evidence type="ECO:0000313" key="5">
    <source>
        <dbReference type="Proteomes" id="UP001060895"/>
    </source>
</evidence>
<organism evidence="4 5">
    <name type="scientific">Gluconacetobacter sacchari DSM 12717</name>
    <dbReference type="NCBI Taxonomy" id="1307940"/>
    <lineage>
        <taxon>Bacteria</taxon>
        <taxon>Pseudomonadati</taxon>
        <taxon>Pseudomonadota</taxon>
        <taxon>Alphaproteobacteria</taxon>
        <taxon>Acetobacterales</taxon>
        <taxon>Acetobacteraceae</taxon>
        <taxon>Gluconacetobacter</taxon>
    </lineage>
</organism>
<accession>A0ABQ0PCB5</accession>
<evidence type="ECO:0000313" key="4">
    <source>
        <dbReference type="EMBL" id="GBQ31445.1"/>
    </source>
</evidence>
<keyword evidence="5" id="KW-1185">Reference proteome</keyword>
<dbReference type="Proteomes" id="UP001060895">
    <property type="component" value="Unassembled WGS sequence"/>
</dbReference>
<evidence type="ECO:0000256" key="1">
    <source>
        <dbReference type="ARBA" id="ARBA00022729"/>
    </source>
</evidence>
<dbReference type="Pfam" id="PF10531">
    <property type="entry name" value="SLBB"/>
    <property type="match status" value="1"/>
</dbReference>
<keyword evidence="1" id="KW-0732">Signal</keyword>
<comment type="caution">
    <text evidence="4">The sequence shown here is derived from an EMBL/GenBank/DDBJ whole genome shotgun (WGS) entry which is preliminary data.</text>
</comment>
<dbReference type="InterPro" id="IPR049712">
    <property type="entry name" value="Poly_export"/>
</dbReference>
<protein>
    <submittedName>
        <fullName evidence="4">Polysaccharide export protein</fullName>
    </submittedName>
</protein>
<dbReference type="PANTHER" id="PTHR33619:SF3">
    <property type="entry name" value="POLYSACCHARIDE EXPORT PROTEIN GFCE-RELATED"/>
    <property type="match status" value="1"/>
</dbReference>
<proteinExistence type="predicted"/>
<gene>
    <name evidence="4" type="ORF">AA12717_3768</name>
</gene>
<dbReference type="Gene3D" id="3.10.560.10">
    <property type="entry name" value="Outer membrane lipoprotein wza domain like"/>
    <property type="match status" value="1"/>
</dbReference>
<reference evidence="4" key="1">
    <citation type="submission" date="2013-04" db="EMBL/GenBank/DDBJ databases">
        <title>The genome sequencing project of 58 acetic acid bacteria.</title>
        <authorList>
            <person name="Okamoto-Kainuma A."/>
            <person name="Ishikawa M."/>
            <person name="Umino S."/>
            <person name="Koizumi Y."/>
            <person name="Shiwa Y."/>
            <person name="Yoshikawa H."/>
            <person name="Matsutani M."/>
            <person name="Matsushita K."/>
        </authorList>
    </citation>
    <scope>NUCLEOTIDE SEQUENCE</scope>
    <source>
        <strain evidence="4">DSM 12717</strain>
    </source>
</reference>
<dbReference type="EMBL" id="BAQP01000445">
    <property type="protein sequence ID" value="GBQ31445.1"/>
    <property type="molecule type" value="Genomic_DNA"/>
</dbReference>
<sequence length="239" mass="26391">MVVTFLHRLLVILFAIGVTGCVQHLDPQPHGARNFVPWTDEQVPYRLAPGDTLALRYTLNPELNENELSIAPDGTITAPLLGTVMAAGQPLATLKSTMQKRYAAYLRDPAFDIIVRSYVAAQIYVGGEVKTQGIYPLKGEMDAMQAVVTAGGAIDSAKLSQAVLIRHRSDGRPMMRTIDLRHYMNTADISDHVMLQPGDLVFVPKTTIASFDVFIDQYLNKSVPFNKTLNYNMGSSVFY</sequence>
<dbReference type="InterPro" id="IPR019554">
    <property type="entry name" value="Soluble_ligand-bd"/>
</dbReference>
<dbReference type="InterPro" id="IPR003715">
    <property type="entry name" value="Poly_export_N"/>
</dbReference>
<evidence type="ECO:0000259" key="2">
    <source>
        <dbReference type="Pfam" id="PF02563"/>
    </source>
</evidence>
<evidence type="ECO:0000259" key="3">
    <source>
        <dbReference type="Pfam" id="PF10531"/>
    </source>
</evidence>
<dbReference type="PANTHER" id="PTHR33619">
    <property type="entry name" value="POLYSACCHARIDE EXPORT PROTEIN GFCE-RELATED"/>
    <property type="match status" value="1"/>
</dbReference>